<dbReference type="Pfam" id="PF00078">
    <property type="entry name" value="RVT_1"/>
    <property type="match status" value="1"/>
</dbReference>
<organism evidence="2 3">
    <name type="scientific">Rhipicephalus microplus</name>
    <name type="common">Cattle tick</name>
    <name type="synonym">Boophilus microplus</name>
    <dbReference type="NCBI Taxonomy" id="6941"/>
    <lineage>
        <taxon>Eukaryota</taxon>
        <taxon>Metazoa</taxon>
        <taxon>Ecdysozoa</taxon>
        <taxon>Arthropoda</taxon>
        <taxon>Chelicerata</taxon>
        <taxon>Arachnida</taxon>
        <taxon>Acari</taxon>
        <taxon>Parasitiformes</taxon>
        <taxon>Ixodida</taxon>
        <taxon>Ixodoidea</taxon>
        <taxon>Ixodidae</taxon>
        <taxon>Rhipicephalinae</taxon>
        <taxon>Rhipicephalus</taxon>
        <taxon>Boophilus</taxon>
    </lineage>
</organism>
<keyword evidence="3" id="KW-1185">Reference proteome</keyword>
<comment type="caution">
    <text evidence="2">The sequence shown here is derived from an EMBL/GenBank/DDBJ whole genome shotgun (WGS) entry which is preliminary data.</text>
</comment>
<dbReference type="VEuPathDB" id="VectorBase:LOC119160766"/>
<name>A0A9J6CVH1_RHIMP</name>
<dbReference type="AlphaFoldDB" id="A0A9J6CVH1"/>
<reference evidence="2" key="2">
    <citation type="submission" date="2021-09" db="EMBL/GenBank/DDBJ databases">
        <authorList>
            <person name="Jia N."/>
            <person name="Wang J."/>
            <person name="Shi W."/>
            <person name="Du L."/>
            <person name="Sun Y."/>
            <person name="Zhan W."/>
            <person name="Jiang J."/>
            <person name="Wang Q."/>
            <person name="Zhang B."/>
            <person name="Ji P."/>
            <person name="Sakyi L.B."/>
            <person name="Cui X."/>
            <person name="Yuan T."/>
            <person name="Jiang B."/>
            <person name="Yang W."/>
            <person name="Lam T.T.-Y."/>
            <person name="Chang Q."/>
            <person name="Ding S."/>
            <person name="Wang X."/>
            <person name="Zhu J."/>
            <person name="Ruan X."/>
            <person name="Zhao L."/>
            <person name="Wei J."/>
            <person name="Que T."/>
            <person name="Du C."/>
            <person name="Cheng J."/>
            <person name="Dai P."/>
            <person name="Han X."/>
            <person name="Huang E."/>
            <person name="Gao Y."/>
            <person name="Liu J."/>
            <person name="Shao H."/>
            <person name="Ye R."/>
            <person name="Li L."/>
            <person name="Wei W."/>
            <person name="Wang X."/>
            <person name="Wang C."/>
            <person name="Huo Q."/>
            <person name="Li W."/>
            <person name="Guo W."/>
            <person name="Chen H."/>
            <person name="Chen S."/>
            <person name="Zhou L."/>
            <person name="Zhou L."/>
            <person name="Ni X."/>
            <person name="Tian J."/>
            <person name="Zhou Y."/>
            <person name="Sheng Y."/>
            <person name="Liu T."/>
            <person name="Pan Y."/>
            <person name="Xia L."/>
            <person name="Li J."/>
            <person name="Zhao F."/>
            <person name="Cao W."/>
        </authorList>
    </citation>
    <scope>NUCLEOTIDE SEQUENCE</scope>
    <source>
        <strain evidence="2">Rmic-2018</strain>
        <tissue evidence="2">Larvae</tissue>
    </source>
</reference>
<reference evidence="2" key="1">
    <citation type="journal article" date="2020" name="Cell">
        <title>Large-Scale Comparative Analyses of Tick Genomes Elucidate Their Genetic Diversity and Vector Capacities.</title>
        <authorList>
            <consortium name="Tick Genome and Microbiome Consortium (TIGMIC)"/>
            <person name="Jia N."/>
            <person name="Wang J."/>
            <person name="Shi W."/>
            <person name="Du L."/>
            <person name="Sun Y."/>
            <person name="Zhan W."/>
            <person name="Jiang J.F."/>
            <person name="Wang Q."/>
            <person name="Zhang B."/>
            <person name="Ji P."/>
            <person name="Bell-Sakyi L."/>
            <person name="Cui X.M."/>
            <person name="Yuan T.T."/>
            <person name="Jiang B.G."/>
            <person name="Yang W.F."/>
            <person name="Lam T.T."/>
            <person name="Chang Q.C."/>
            <person name="Ding S.J."/>
            <person name="Wang X.J."/>
            <person name="Zhu J.G."/>
            <person name="Ruan X.D."/>
            <person name="Zhao L."/>
            <person name="Wei J.T."/>
            <person name="Ye R.Z."/>
            <person name="Que T.C."/>
            <person name="Du C.H."/>
            <person name="Zhou Y.H."/>
            <person name="Cheng J.X."/>
            <person name="Dai P.F."/>
            <person name="Guo W.B."/>
            <person name="Han X.H."/>
            <person name="Huang E.J."/>
            <person name="Li L.F."/>
            <person name="Wei W."/>
            <person name="Gao Y.C."/>
            <person name="Liu J.Z."/>
            <person name="Shao H.Z."/>
            <person name="Wang X."/>
            <person name="Wang C.C."/>
            <person name="Yang T.C."/>
            <person name="Huo Q.B."/>
            <person name="Li W."/>
            <person name="Chen H.Y."/>
            <person name="Chen S.E."/>
            <person name="Zhou L.G."/>
            <person name="Ni X.B."/>
            <person name="Tian J.H."/>
            <person name="Sheng Y."/>
            <person name="Liu T."/>
            <person name="Pan Y.S."/>
            <person name="Xia L.Y."/>
            <person name="Li J."/>
            <person name="Zhao F."/>
            <person name="Cao W.C."/>
        </authorList>
    </citation>
    <scope>NUCLEOTIDE SEQUENCE</scope>
    <source>
        <strain evidence="2">Rmic-2018</strain>
    </source>
</reference>
<evidence type="ECO:0000313" key="2">
    <source>
        <dbReference type="EMBL" id="KAH7934678.1"/>
    </source>
</evidence>
<evidence type="ECO:0000259" key="1">
    <source>
        <dbReference type="Pfam" id="PF00078"/>
    </source>
</evidence>
<dbReference type="PANTHER" id="PTHR19446">
    <property type="entry name" value="REVERSE TRANSCRIPTASES"/>
    <property type="match status" value="1"/>
</dbReference>
<dbReference type="InterPro" id="IPR000477">
    <property type="entry name" value="RT_dom"/>
</dbReference>
<protein>
    <recommendedName>
        <fullName evidence="1">Reverse transcriptase domain-containing protein</fullName>
    </recommendedName>
</protein>
<accession>A0A9J6CVH1</accession>
<dbReference type="Proteomes" id="UP000821866">
    <property type="component" value="Unassembled WGS sequence"/>
</dbReference>
<proteinExistence type="predicted"/>
<sequence>MSASFRMMRLFRSPIIAVVLQSLREEGKNAAQKFWQYVQTLERRQQNSPQLRDADTNQPVAHVRQPLTRYISGLFGSMGNDGDRDASAAATLHPALGERQEEAEPRWAVSSVTVICALVRMSTRTATGPDEVPARLVKCLRPQARKKLADQLSSILSGAEIPKGWRQGRITLILKQGGATDLLQSYHPITVTSVMYRMFAGILREWLSDWAETKNLLTELQNGFRSGRRLEDNILTLTQCAEIAKLEGRSLLCCFLDVQKAYDSVAQAALFDCMNHLGLLEILISTVKRMYRGCHGMVANEAVQGDIGWSSFEAREAASKLTFHCRLMYMSRERWSRRVFDYLMEPLTAENQQGRTKEIRQRIKEAEEEKWRQTQGNKSSLLLYRQHKDTIAPVPLYDNGLGSVLLFEARAGAPRTLVRKQAYDGELVSVVCRACGGADETIAHIVTECPQLSPSSSNTDLAAALGFVDTGDVVDYAAQVDAAEEEPKVRIWQCFPNNRSKSTIDFSLFASDKPVERNHSTKHYGG</sequence>
<dbReference type="EMBL" id="JABSTU010006055">
    <property type="protein sequence ID" value="KAH7934678.1"/>
    <property type="molecule type" value="Genomic_DNA"/>
</dbReference>
<dbReference type="VEuPathDB" id="VectorBase:LOC119176703"/>
<feature type="domain" description="Reverse transcriptase" evidence="1">
    <location>
        <begin position="175"/>
        <end position="297"/>
    </location>
</feature>
<gene>
    <name evidence="2" type="ORF">HPB51_028954</name>
</gene>
<evidence type="ECO:0000313" key="3">
    <source>
        <dbReference type="Proteomes" id="UP000821866"/>
    </source>
</evidence>